<evidence type="ECO:0000259" key="2">
    <source>
        <dbReference type="SMART" id="SM00331"/>
    </source>
</evidence>
<name>A0A101RYV7_9ACTN</name>
<dbReference type="Gene3D" id="3.60.40.10">
    <property type="entry name" value="PPM-type phosphatase domain"/>
    <property type="match status" value="1"/>
</dbReference>
<feature type="domain" description="PPM-type phosphatase" evidence="2">
    <location>
        <begin position="185"/>
        <end position="378"/>
    </location>
</feature>
<dbReference type="EMBL" id="LMWV01000020">
    <property type="protein sequence ID" value="KUN64236.1"/>
    <property type="molecule type" value="Genomic_DNA"/>
</dbReference>
<dbReference type="InterPro" id="IPR003594">
    <property type="entry name" value="HATPase_dom"/>
</dbReference>
<sequence>MSRVWDIPVQESTRVRDARVAAEAACAEVSLDAPSTAAAALVATELATNLVKHASGGRIVINLVGPADSRAGTEPCVQIVSLDHGPGIGDVGAASTDGYTTSAASLGAGLGTCRRVADDFDLHSRPGEGTVAVARITRARTSRAAGPGRTGSGLRTGGSVRAGRNLRVGGSVRVGGGVRASENVRAGGVTASYAHAEHSGDAFGWVRSGPRVTLLLADGLGHGEKAAEASTAAVEELRRDADLPPADLLRRLHTVLRTTRGAAVGVAQLDEDTGRLSFAGVGNIGARLRTGTGWQPFISHPGIVGAHFPATVPLREAEWGHDSLLVLHSDGLPGRWVPPLDPLLLAHDPAVVAAVVLRDAGSAARPLRDDTSVAVLTPAADGRP</sequence>
<dbReference type="Gene3D" id="3.30.565.10">
    <property type="entry name" value="Histidine kinase-like ATPase, C-terminal domain"/>
    <property type="match status" value="1"/>
</dbReference>
<dbReference type="InterPro" id="IPR036890">
    <property type="entry name" value="HATPase_C_sf"/>
</dbReference>
<accession>A0A101RYV7</accession>
<dbReference type="InterPro" id="IPR036457">
    <property type="entry name" value="PPM-type-like_dom_sf"/>
</dbReference>
<organism evidence="3 4">
    <name type="scientific">Streptomyces griseorubiginosus</name>
    <dbReference type="NCBI Taxonomy" id="67304"/>
    <lineage>
        <taxon>Bacteria</taxon>
        <taxon>Bacillati</taxon>
        <taxon>Actinomycetota</taxon>
        <taxon>Actinomycetes</taxon>
        <taxon>Kitasatosporales</taxon>
        <taxon>Streptomycetaceae</taxon>
        <taxon>Streptomyces</taxon>
    </lineage>
</organism>
<reference evidence="3 4" key="1">
    <citation type="submission" date="2015-10" db="EMBL/GenBank/DDBJ databases">
        <title>Draft genome sequence of Streptomyces griseorubiginosus DSM 40469, type strain for the species Streptomyces griseorubiginosus.</title>
        <authorList>
            <person name="Ruckert C."/>
            <person name="Winkler A."/>
            <person name="Kalinowski J."/>
            <person name="Kampfer P."/>
            <person name="Glaeser S."/>
        </authorList>
    </citation>
    <scope>NUCLEOTIDE SEQUENCE [LARGE SCALE GENOMIC DNA]</scope>
    <source>
        <strain evidence="3 4">DSM 40469</strain>
    </source>
</reference>
<dbReference type="InterPro" id="IPR039248">
    <property type="entry name" value="Ptase_RsbX"/>
</dbReference>
<dbReference type="InterPro" id="IPR001932">
    <property type="entry name" value="PPM-type_phosphatase-like_dom"/>
</dbReference>
<dbReference type="SMART" id="SM00331">
    <property type="entry name" value="PP2C_SIG"/>
    <property type="match status" value="1"/>
</dbReference>
<dbReference type="SUPFAM" id="SSF55874">
    <property type="entry name" value="ATPase domain of HSP90 chaperone/DNA topoisomerase II/histidine kinase"/>
    <property type="match status" value="1"/>
</dbReference>
<dbReference type="AlphaFoldDB" id="A0A101RYV7"/>
<protein>
    <submittedName>
        <fullName evidence="3">Phosphatase</fullName>
    </submittedName>
</protein>
<dbReference type="PANTHER" id="PTHR35801">
    <property type="entry name" value="PHOSPHOSERINE PHOSPHATASE RSBX"/>
    <property type="match status" value="1"/>
</dbReference>
<comment type="caution">
    <text evidence="3">The sequence shown here is derived from an EMBL/GenBank/DDBJ whole genome shotgun (WGS) entry which is preliminary data.</text>
</comment>
<dbReference type="PANTHER" id="PTHR35801:SF1">
    <property type="entry name" value="PHOSPHOSERINE PHOSPHATASE RSBX"/>
    <property type="match status" value="1"/>
</dbReference>
<feature type="region of interest" description="Disordered" evidence="1">
    <location>
        <begin position="141"/>
        <end position="162"/>
    </location>
</feature>
<dbReference type="RefSeq" id="WP_062241028.1">
    <property type="nucleotide sequence ID" value="NZ_JBPJFL010000002.1"/>
</dbReference>
<dbReference type="Pfam" id="PF07228">
    <property type="entry name" value="SpoIIE"/>
    <property type="match status" value="1"/>
</dbReference>
<dbReference type="SUPFAM" id="SSF81606">
    <property type="entry name" value="PP2C-like"/>
    <property type="match status" value="1"/>
</dbReference>
<keyword evidence="4" id="KW-1185">Reference proteome</keyword>
<evidence type="ECO:0000256" key="1">
    <source>
        <dbReference type="SAM" id="MobiDB-lite"/>
    </source>
</evidence>
<evidence type="ECO:0000313" key="4">
    <source>
        <dbReference type="Proteomes" id="UP000054375"/>
    </source>
</evidence>
<evidence type="ECO:0000313" key="3">
    <source>
        <dbReference type="EMBL" id="KUN64236.1"/>
    </source>
</evidence>
<dbReference type="Proteomes" id="UP000054375">
    <property type="component" value="Unassembled WGS sequence"/>
</dbReference>
<gene>
    <name evidence="3" type="ORF">AQJ54_24740</name>
</gene>
<dbReference type="Pfam" id="PF13581">
    <property type="entry name" value="HATPase_c_2"/>
    <property type="match status" value="1"/>
</dbReference>
<proteinExistence type="predicted"/>